<keyword evidence="1" id="KW-0175">Coiled coil</keyword>
<comment type="caution">
    <text evidence="2">The sequence shown here is derived from an EMBL/GenBank/DDBJ whole genome shotgun (WGS) entry which is preliminary data.</text>
</comment>
<feature type="coiled-coil region" evidence="1">
    <location>
        <begin position="51"/>
        <end position="78"/>
    </location>
</feature>
<evidence type="ECO:0000313" key="2">
    <source>
        <dbReference type="EMBL" id="RRT82587.1"/>
    </source>
</evidence>
<evidence type="ECO:0000256" key="1">
    <source>
        <dbReference type="SAM" id="Coils"/>
    </source>
</evidence>
<evidence type="ECO:0000313" key="3">
    <source>
        <dbReference type="Proteomes" id="UP000287651"/>
    </source>
</evidence>
<gene>
    <name evidence="2" type="ORF">B296_00003145</name>
</gene>
<dbReference type="EMBL" id="AMZH03000664">
    <property type="protein sequence ID" value="RRT82587.1"/>
    <property type="molecule type" value="Genomic_DNA"/>
</dbReference>
<reference evidence="2 3" key="1">
    <citation type="journal article" date="2014" name="Agronomy (Basel)">
        <title>A Draft Genome Sequence for Ensete ventricosum, the Drought-Tolerant Tree Against Hunger.</title>
        <authorList>
            <person name="Harrison J."/>
            <person name="Moore K.A."/>
            <person name="Paszkiewicz K."/>
            <person name="Jones T."/>
            <person name="Grant M."/>
            <person name="Ambacheew D."/>
            <person name="Muzemil S."/>
            <person name="Studholme D.J."/>
        </authorList>
    </citation>
    <scope>NUCLEOTIDE SEQUENCE [LARGE SCALE GENOMIC DNA]</scope>
</reference>
<protein>
    <submittedName>
        <fullName evidence="2">Uncharacterized protein</fullName>
    </submittedName>
</protein>
<dbReference type="Proteomes" id="UP000287651">
    <property type="component" value="Unassembled WGS sequence"/>
</dbReference>
<dbReference type="AlphaFoldDB" id="A0A427B292"/>
<accession>A0A427B292</accession>
<sequence length="129" mass="15054">MQKVWGKGQATKQYYHGSLCPRIAKQLYHSPSEILINTYYQNEVVDTKHRLASLTKQLKEVQGHNRVMEDKLLRLTRELDMVKAHNSRLFQGLDIVKMYNLELTEEIAMATKEACKLKEELEGERSHIP</sequence>
<name>A0A427B292_ENSVE</name>
<proteinExistence type="predicted"/>
<organism evidence="2 3">
    <name type="scientific">Ensete ventricosum</name>
    <name type="common">Abyssinian banana</name>
    <name type="synonym">Musa ensete</name>
    <dbReference type="NCBI Taxonomy" id="4639"/>
    <lineage>
        <taxon>Eukaryota</taxon>
        <taxon>Viridiplantae</taxon>
        <taxon>Streptophyta</taxon>
        <taxon>Embryophyta</taxon>
        <taxon>Tracheophyta</taxon>
        <taxon>Spermatophyta</taxon>
        <taxon>Magnoliopsida</taxon>
        <taxon>Liliopsida</taxon>
        <taxon>Zingiberales</taxon>
        <taxon>Musaceae</taxon>
        <taxon>Ensete</taxon>
    </lineage>
</organism>